<protein>
    <submittedName>
        <fullName evidence="1">Uncharacterized protein</fullName>
    </submittedName>
</protein>
<gene>
    <name evidence="1" type="ORF">MNBD_GAMMA08-199</name>
</gene>
<proteinExistence type="predicted"/>
<evidence type="ECO:0000313" key="1">
    <source>
        <dbReference type="EMBL" id="VAW58414.1"/>
    </source>
</evidence>
<dbReference type="EMBL" id="UOFH01000009">
    <property type="protein sequence ID" value="VAW58414.1"/>
    <property type="molecule type" value="Genomic_DNA"/>
</dbReference>
<name>A0A3B0XQG9_9ZZZZ</name>
<reference evidence="1" key="1">
    <citation type="submission" date="2018-06" db="EMBL/GenBank/DDBJ databases">
        <authorList>
            <person name="Zhirakovskaya E."/>
        </authorList>
    </citation>
    <scope>NUCLEOTIDE SEQUENCE</scope>
</reference>
<sequence length="83" mass="9623">MLGINVTLTLTLSQRERGSRRFSPPLPLREGWGGVTTVYRFNRLIQISIRRTLYKPLPDKSVRCDDLKSITNVFNNYFHAVNN</sequence>
<accession>A0A3B0XQG9</accession>
<organism evidence="1">
    <name type="scientific">hydrothermal vent metagenome</name>
    <dbReference type="NCBI Taxonomy" id="652676"/>
    <lineage>
        <taxon>unclassified sequences</taxon>
        <taxon>metagenomes</taxon>
        <taxon>ecological metagenomes</taxon>
    </lineage>
</organism>
<dbReference type="AlphaFoldDB" id="A0A3B0XQG9"/>